<dbReference type="PANTHER" id="PTHR30160">
    <property type="entry name" value="TETRAACYLDISACCHARIDE 4'-KINASE-RELATED"/>
    <property type="match status" value="1"/>
</dbReference>
<keyword evidence="1 3" id="KW-0328">Glycosyltransferase</keyword>
<dbReference type="CDD" id="cd03789">
    <property type="entry name" value="GT9_LPS_heptosyltransferase"/>
    <property type="match status" value="1"/>
</dbReference>
<keyword evidence="2 3" id="KW-0808">Transferase</keyword>
<dbReference type="EC" id="2.4.-.-" evidence="3"/>
<dbReference type="EMBL" id="LXER01000035">
    <property type="protein sequence ID" value="OAT28416.1"/>
    <property type="molecule type" value="Genomic_DNA"/>
</dbReference>
<dbReference type="RefSeq" id="WP_064561509.1">
    <property type="nucleotide sequence ID" value="NZ_LXER01000035.1"/>
</dbReference>
<gene>
    <name evidence="3" type="ORF">M975_3871</name>
</gene>
<dbReference type="Gene3D" id="3.40.50.2000">
    <property type="entry name" value="Glycogen Phosphorylase B"/>
    <property type="match status" value="2"/>
</dbReference>
<dbReference type="OrthoDB" id="9811138at2"/>
<evidence type="ECO:0000256" key="1">
    <source>
        <dbReference type="ARBA" id="ARBA00022676"/>
    </source>
</evidence>
<organism evidence="3 4">
    <name type="scientific">Buttiauxella brennerae ATCC 51605</name>
    <dbReference type="NCBI Taxonomy" id="1354251"/>
    <lineage>
        <taxon>Bacteria</taxon>
        <taxon>Pseudomonadati</taxon>
        <taxon>Pseudomonadota</taxon>
        <taxon>Gammaproteobacteria</taxon>
        <taxon>Enterobacterales</taxon>
        <taxon>Enterobacteriaceae</taxon>
        <taxon>Buttiauxella</taxon>
    </lineage>
</organism>
<dbReference type="InterPro" id="IPR002201">
    <property type="entry name" value="Glyco_trans_9"/>
</dbReference>
<evidence type="ECO:0000313" key="3">
    <source>
        <dbReference type="EMBL" id="OAT28416.1"/>
    </source>
</evidence>
<proteinExistence type="predicted"/>
<reference evidence="3 4" key="1">
    <citation type="submission" date="2016-04" db="EMBL/GenBank/DDBJ databases">
        <title>ATOL: Assembling a taxonomically balanced genome-scale reconstruction of the evolutionary history of the Enterobacteriaceae.</title>
        <authorList>
            <person name="Plunkett G.III."/>
            <person name="Neeno-Eckwall E.C."/>
            <person name="Glasner J.D."/>
            <person name="Perna N.T."/>
        </authorList>
    </citation>
    <scope>NUCLEOTIDE SEQUENCE [LARGE SCALE GENOMIC DNA]</scope>
    <source>
        <strain evidence="3 4">ATCC 51605</strain>
    </source>
</reference>
<dbReference type="Proteomes" id="UP000078410">
    <property type="component" value="Unassembled WGS sequence"/>
</dbReference>
<protein>
    <submittedName>
        <fullName evidence="3">Family 9 glycosyltransferase</fullName>
        <ecNumber evidence="3">2.4.-.-</ecNumber>
    </submittedName>
</protein>
<dbReference type="GO" id="GO:0005829">
    <property type="term" value="C:cytosol"/>
    <property type="evidence" value="ECO:0007669"/>
    <property type="project" value="TreeGrafter"/>
</dbReference>
<dbReference type="Pfam" id="PF01075">
    <property type="entry name" value="Glyco_transf_9"/>
    <property type="match status" value="1"/>
</dbReference>
<accession>A0A1B7IGC0</accession>
<keyword evidence="4" id="KW-1185">Reference proteome</keyword>
<name>A0A1B7IGC0_9ENTR</name>
<comment type="caution">
    <text evidence="3">The sequence shown here is derived from an EMBL/GenBank/DDBJ whole genome shotgun (WGS) entry which is preliminary data.</text>
</comment>
<dbReference type="InterPro" id="IPR051199">
    <property type="entry name" value="LPS_LOS_Heptosyltrfase"/>
</dbReference>
<dbReference type="PATRIC" id="fig|1354251.4.peg.3984"/>
<evidence type="ECO:0000313" key="4">
    <source>
        <dbReference type="Proteomes" id="UP000078410"/>
    </source>
</evidence>
<dbReference type="GO" id="GO:0008713">
    <property type="term" value="F:ADP-heptose-lipopolysaccharide heptosyltransferase activity"/>
    <property type="evidence" value="ECO:0007669"/>
    <property type="project" value="TreeGrafter"/>
</dbReference>
<dbReference type="SUPFAM" id="SSF53756">
    <property type="entry name" value="UDP-Glycosyltransferase/glycogen phosphorylase"/>
    <property type="match status" value="1"/>
</dbReference>
<evidence type="ECO:0000256" key="2">
    <source>
        <dbReference type="ARBA" id="ARBA00022679"/>
    </source>
</evidence>
<dbReference type="AlphaFoldDB" id="A0A1B7IGC0"/>
<sequence length="361" mass="41180">MSYLFLFILFLPFKLLGKLFYKKTGRNLVIQTAKIGDFVNVTPLLAHLKHSDVLICKTVLPLARNDETIDTIYLVEEHKKSLWRKFHLAFKLLNRYENIYLLQPNSTNLFFAACFNAANKQFLSTYARRWYQALFYLTANGIVEHGKYTLSVDNYIKLADRNLSWRDSPKHATKPLKIPAAWPEVLDKPGVIKIGLSISAGNKAKTIPPVIWARLFESLQKSPCQYYIFGSKNEQVWLDDLLKVTGDKENLINLIGQIALEDLPHAISKMDFYIASDSGNVYIADAVGVPVILIYGPCCAQEQRPLGNVLLIGEEANINSFVFETRYYFDKPREELFALSDEDLNLISNFIQDGLKNNEIA</sequence>
<dbReference type="GO" id="GO:0009244">
    <property type="term" value="P:lipopolysaccharide core region biosynthetic process"/>
    <property type="evidence" value="ECO:0007669"/>
    <property type="project" value="TreeGrafter"/>
</dbReference>